<dbReference type="Gene3D" id="3.40.1350.10">
    <property type="match status" value="1"/>
</dbReference>
<accession>A0A0C6FN06</accession>
<evidence type="ECO:0000313" key="2">
    <source>
        <dbReference type="Proteomes" id="UP000061432"/>
    </source>
</evidence>
<dbReference type="PATRIC" id="fig|270351.10.peg.521"/>
<dbReference type="InterPro" id="IPR011856">
    <property type="entry name" value="tRNA_endonuc-like_dom_sf"/>
</dbReference>
<name>A0A0C6FN06_9HYPH</name>
<organism evidence="1 2">
    <name type="scientific">Methylobacterium aquaticum</name>
    <dbReference type="NCBI Taxonomy" id="270351"/>
    <lineage>
        <taxon>Bacteria</taxon>
        <taxon>Pseudomonadati</taxon>
        <taxon>Pseudomonadota</taxon>
        <taxon>Alphaproteobacteria</taxon>
        <taxon>Hyphomicrobiales</taxon>
        <taxon>Methylobacteriaceae</taxon>
        <taxon>Methylobacterium</taxon>
    </lineage>
</organism>
<dbReference type="RefSeq" id="WP_060845583.1">
    <property type="nucleotide sequence ID" value="NZ_AP014704.1"/>
</dbReference>
<sequence>MPRRLPFQPAETAIQAAVVDHWLALGRPNTLVAAIPNARAAGQPGLTKGLPDLLVLGGLVGVGLLELKTLTGEPSDEQIAVRAICERARVACEIVAGRDAPIDVLERWGVVRPRAGRAA</sequence>
<dbReference type="GO" id="GO:0003676">
    <property type="term" value="F:nucleic acid binding"/>
    <property type="evidence" value="ECO:0007669"/>
    <property type="project" value="InterPro"/>
</dbReference>
<reference evidence="1 2" key="1">
    <citation type="journal article" date="2015" name="Genome Announc.">
        <title>Complete Genome Sequence of Methylobacterium aquaticum Strain 22A, Isolated from Racomitrium japonicum Moss.</title>
        <authorList>
            <person name="Tani A."/>
            <person name="Ogura Y."/>
            <person name="Hayashi T."/>
            <person name="Kimbara K."/>
        </authorList>
    </citation>
    <scope>NUCLEOTIDE SEQUENCE [LARGE SCALE GENOMIC DNA]</scope>
    <source>
        <strain evidence="1 2">MA-22A</strain>
    </source>
</reference>
<evidence type="ECO:0008006" key="3">
    <source>
        <dbReference type="Google" id="ProtNLM"/>
    </source>
</evidence>
<protein>
    <recommendedName>
        <fullName evidence="3">VRR-NUC domain-containing protein</fullName>
    </recommendedName>
</protein>
<dbReference type="KEGG" id="maqu:Maq22A_c02635"/>
<proteinExistence type="predicted"/>
<dbReference type="AlphaFoldDB" id="A0A0C6FN06"/>
<gene>
    <name evidence="1" type="ORF">Maq22A_c02635</name>
</gene>
<evidence type="ECO:0000313" key="1">
    <source>
        <dbReference type="EMBL" id="BAQ43995.1"/>
    </source>
</evidence>
<dbReference type="EMBL" id="AP014704">
    <property type="protein sequence ID" value="BAQ43995.1"/>
    <property type="molecule type" value="Genomic_DNA"/>
</dbReference>
<dbReference type="Proteomes" id="UP000061432">
    <property type="component" value="Chromosome"/>
</dbReference>
<dbReference type="STRING" id="270351.Maq22A_c02635"/>
<dbReference type="OrthoDB" id="8003382at2"/>
<reference evidence="2" key="2">
    <citation type="submission" date="2015-01" db="EMBL/GenBank/DDBJ databases">
        <title>Complete genome sequence of Methylobacterium aquaticum strain 22A.</title>
        <authorList>
            <person name="Tani A."/>
            <person name="Ogura Y."/>
            <person name="Hayashi T."/>
        </authorList>
    </citation>
    <scope>NUCLEOTIDE SEQUENCE [LARGE SCALE GENOMIC DNA]</scope>
    <source>
        <strain evidence="2">MA-22A</strain>
    </source>
</reference>